<feature type="chain" id="PRO_5011438738" description="Pierisin-like domain-containing protein" evidence="1">
    <location>
        <begin position="33"/>
        <end position="235"/>
    </location>
</feature>
<gene>
    <name evidence="3" type="ORF">SAMN05216259_113209</name>
</gene>
<dbReference type="EMBL" id="FNIE01000013">
    <property type="protein sequence ID" value="SDO87185.1"/>
    <property type="molecule type" value="Genomic_DNA"/>
</dbReference>
<keyword evidence="1" id="KW-0732">Signal</keyword>
<name>A0A1H0N3V2_9ACTN</name>
<dbReference type="RefSeq" id="WP_093787169.1">
    <property type="nucleotide sequence ID" value="NZ_FNIE01000013.1"/>
</dbReference>
<protein>
    <recommendedName>
        <fullName evidence="2">Pierisin-like domain-containing protein</fullName>
    </recommendedName>
</protein>
<accession>A0A1H0N3V2</accession>
<organism evidence="3 4">
    <name type="scientific">Actinacidiphila guanduensis</name>
    <dbReference type="NCBI Taxonomy" id="310781"/>
    <lineage>
        <taxon>Bacteria</taxon>
        <taxon>Bacillati</taxon>
        <taxon>Actinomycetota</taxon>
        <taxon>Actinomycetes</taxon>
        <taxon>Kitasatosporales</taxon>
        <taxon>Streptomycetaceae</taxon>
        <taxon>Actinacidiphila</taxon>
    </lineage>
</organism>
<dbReference type="Gene3D" id="3.90.210.10">
    <property type="entry name" value="Heat-Labile Enterotoxin, subunit A"/>
    <property type="match status" value="1"/>
</dbReference>
<keyword evidence="4" id="KW-1185">Reference proteome</keyword>
<proteinExistence type="predicted"/>
<sequence length="235" mass="24810">MITNRVRSLAAAGVLTLTAVLATQSAAGPATAHTTGADGTAPAAAQAAAPASAPVPAPAFCPAVHDPLFAAADRSVDVHRIVPDPPTYRTSCGELYRADGRAPAIVFHDGFAPKAPQDGQYDLAAYVLVNQPSPFVSTSYDHDLYKQWRSAWNYYVDAPGGIDVNATIGDTHKWADQHEVAFPGGIARRFVVGACPVDKPTKSEILADCVRNPYYVPWRGVPAEQPQGPELLPAV</sequence>
<dbReference type="NCBIfam" id="NF041482">
    <property type="entry name" value="ADPrt_Strmyces"/>
    <property type="match status" value="1"/>
</dbReference>
<evidence type="ECO:0000313" key="3">
    <source>
        <dbReference type="EMBL" id="SDO87185.1"/>
    </source>
</evidence>
<dbReference type="SUPFAM" id="SSF56399">
    <property type="entry name" value="ADP-ribosylation"/>
    <property type="match status" value="1"/>
</dbReference>
<dbReference type="Proteomes" id="UP000199341">
    <property type="component" value="Unassembled WGS sequence"/>
</dbReference>
<dbReference type="InterPro" id="IPR048221">
    <property type="entry name" value="ScARP-like"/>
</dbReference>
<feature type="domain" description="Pierisin-like" evidence="2">
    <location>
        <begin position="95"/>
        <end position="215"/>
    </location>
</feature>
<evidence type="ECO:0000259" key="2">
    <source>
        <dbReference type="Pfam" id="PF22596"/>
    </source>
</evidence>
<dbReference type="STRING" id="310781.SAMN05216259_113209"/>
<feature type="signal peptide" evidence="1">
    <location>
        <begin position="1"/>
        <end position="32"/>
    </location>
</feature>
<dbReference type="AlphaFoldDB" id="A0A1H0N3V2"/>
<evidence type="ECO:0000256" key="1">
    <source>
        <dbReference type="SAM" id="SignalP"/>
    </source>
</evidence>
<dbReference type="InterPro" id="IPR054695">
    <property type="entry name" value="Pierisin-like_dom"/>
</dbReference>
<dbReference type="Pfam" id="PF22596">
    <property type="entry name" value="Scabin-like"/>
    <property type="match status" value="1"/>
</dbReference>
<reference evidence="3 4" key="1">
    <citation type="submission" date="2016-10" db="EMBL/GenBank/DDBJ databases">
        <authorList>
            <person name="de Groot N.N."/>
        </authorList>
    </citation>
    <scope>NUCLEOTIDE SEQUENCE [LARGE SCALE GENOMIC DNA]</scope>
    <source>
        <strain evidence="3 4">CGMCC 4.2022</strain>
    </source>
</reference>
<evidence type="ECO:0000313" key="4">
    <source>
        <dbReference type="Proteomes" id="UP000199341"/>
    </source>
</evidence>